<dbReference type="OMA" id="WENTRFE"/>
<evidence type="ECO:0000313" key="4">
    <source>
        <dbReference type="Proteomes" id="UP000655225"/>
    </source>
</evidence>
<gene>
    <name evidence="3" type="ORF">HHK36_027117</name>
</gene>
<dbReference type="GO" id="GO:0005886">
    <property type="term" value="C:plasma membrane"/>
    <property type="evidence" value="ECO:0007669"/>
    <property type="project" value="TreeGrafter"/>
</dbReference>
<dbReference type="AlphaFoldDB" id="A0A834YI11"/>
<dbReference type="Pfam" id="PF05627">
    <property type="entry name" value="AvrRpt-cleavage"/>
    <property type="match status" value="2"/>
</dbReference>
<dbReference type="EMBL" id="JABCRI010000020">
    <property type="protein sequence ID" value="KAF8388445.1"/>
    <property type="molecule type" value="Genomic_DNA"/>
</dbReference>
<feature type="region of interest" description="Disordered" evidence="1">
    <location>
        <begin position="65"/>
        <end position="250"/>
    </location>
</feature>
<feature type="domain" description="RIN4 pathogenic type III effector avirulence factor Avr cleavage site" evidence="2">
    <location>
        <begin position="231"/>
        <end position="264"/>
    </location>
</feature>
<dbReference type="OrthoDB" id="1109067at2759"/>
<name>A0A834YI11_TETSI</name>
<dbReference type="InterPro" id="IPR008700">
    <property type="entry name" value="TypeIII_avirulence_cleave"/>
</dbReference>
<evidence type="ECO:0000259" key="2">
    <source>
        <dbReference type="Pfam" id="PF05627"/>
    </source>
</evidence>
<dbReference type="PANTHER" id="PTHR33159">
    <property type="entry name" value="RPM1-INTERACTING PROTEIN 4 (RIN4) FAMILY PROTEIN"/>
    <property type="match status" value="1"/>
</dbReference>
<comment type="caution">
    <text evidence="3">The sequence shown here is derived from an EMBL/GenBank/DDBJ whole genome shotgun (WGS) entry which is preliminary data.</text>
</comment>
<accession>A0A834YI11</accession>
<sequence length="331" mass="35472">MTASATPLAVSVSPGETEELPRDVRCQGNGANVGDQQRSHVPKFGNWEGEENVPYTAYFDKARKGKTGGKMINPNDPQDNPGILSDNAPPVQVPPFRTGAEPDAPMGQEAIGPKHERRSSREDGDLRRATDLGRKAATDLPHQRHGPTHGDRGGSSGGPTRRVARPSTGSDRSIEQSPLHPQHQAKIAGSGSGVSSPSWERKGPSEGSHGLAPSTPGRSRLGARGDETADQGPAVPKFGDWDENNPSAADGYTHIFNQVREERQTGTAKVPIMANGSSYFYGQKQNSNDNSKVMDLRLLSMEQKMMSLCLGMNIRCVGPVNSSESLHRVTP</sequence>
<dbReference type="PANTHER" id="PTHR33159:SF6">
    <property type="entry name" value="RPM1-INTERACTING PROTEIN 4"/>
    <property type="match status" value="1"/>
</dbReference>
<evidence type="ECO:0000256" key="1">
    <source>
        <dbReference type="SAM" id="MobiDB-lite"/>
    </source>
</evidence>
<feature type="domain" description="RIN4 pathogenic type III effector avirulence factor Avr cleavage site" evidence="2">
    <location>
        <begin position="37"/>
        <end position="66"/>
    </location>
</feature>
<reference evidence="3 4" key="1">
    <citation type="submission" date="2020-04" db="EMBL/GenBank/DDBJ databases">
        <title>Plant Genome Project.</title>
        <authorList>
            <person name="Zhang R.-G."/>
        </authorList>
    </citation>
    <scope>NUCLEOTIDE SEQUENCE [LARGE SCALE GENOMIC DNA]</scope>
    <source>
        <strain evidence="3">YNK0</strain>
        <tissue evidence="3">Leaf</tissue>
    </source>
</reference>
<organism evidence="3 4">
    <name type="scientific">Tetracentron sinense</name>
    <name type="common">Spur-leaf</name>
    <dbReference type="NCBI Taxonomy" id="13715"/>
    <lineage>
        <taxon>Eukaryota</taxon>
        <taxon>Viridiplantae</taxon>
        <taxon>Streptophyta</taxon>
        <taxon>Embryophyta</taxon>
        <taxon>Tracheophyta</taxon>
        <taxon>Spermatophyta</taxon>
        <taxon>Magnoliopsida</taxon>
        <taxon>Trochodendrales</taxon>
        <taxon>Trochodendraceae</taxon>
        <taxon>Tetracentron</taxon>
    </lineage>
</organism>
<dbReference type="InterPro" id="IPR040387">
    <property type="entry name" value="RIN4/NOI4"/>
</dbReference>
<proteinExistence type="predicted"/>
<feature type="compositionally biased region" description="Basic and acidic residues" evidence="1">
    <location>
        <begin position="119"/>
        <end position="137"/>
    </location>
</feature>
<protein>
    <recommendedName>
        <fullName evidence="2">RIN4 pathogenic type III effector avirulence factor Avr cleavage site domain-containing protein</fullName>
    </recommendedName>
</protein>
<feature type="region of interest" description="Disordered" evidence="1">
    <location>
        <begin position="1"/>
        <end position="49"/>
    </location>
</feature>
<dbReference type="Proteomes" id="UP000655225">
    <property type="component" value="Unassembled WGS sequence"/>
</dbReference>
<evidence type="ECO:0000313" key="3">
    <source>
        <dbReference type="EMBL" id="KAF8388445.1"/>
    </source>
</evidence>
<keyword evidence="4" id="KW-1185">Reference proteome</keyword>